<feature type="domain" description="TarS/TarP linker" evidence="2">
    <location>
        <begin position="220"/>
        <end position="319"/>
    </location>
</feature>
<dbReference type="EMBL" id="NGFN01000085">
    <property type="protein sequence ID" value="OUD02234.1"/>
    <property type="molecule type" value="Genomic_DNA"/>
</dbReference>
<keyword evidence="4" id="KW-1185">Reference proteome</keyword>
<reference evidence="3 4" key="1">
    <citation type="submission" date="2017-05" db="EMBL/GenBank/DDBJ databases">
        <title>Biotechnological potential of actinobacteria isolated from South African environments.</title>
        <authorList>
            <person name="Le Roes-Hill M."/>
            <person name="Prins A."/>
            <person name="Durrell K.A."/>
        </authorList>
    </citation>
    <scope>NUCLEOTIDE SEQUENCE [LARGE SCALE GENOMIC DNA]</scope>
    <source>
        <strain evidence="3 4">HMC13</strain>
    </source>
</reference>
<dbReference type="PANTHER" id="PTHR22916">
    <property type="entry name" value="GLYCOSYLTRANSFERASE"/>
    <property type="match status" value="1"/>
</dbReference>
<evidence type="ECO:0000259" key="1">
    <source>
        <dbReference type="Pfam" id="PF00535"/>
    </source>
</evidence>
<dbReference type="Pfam" id="PF22181">
    <property type="entry name" value="TarS_linker"/>
    <property type="match status" value="1"/>
</dbReference>
<keyword evidence="3" id="KW-0808">Transferase</keyword>
<dbReference type="PANTHER" id="PTHR22916:SF3">
    <property type="entry name" value="UDP-GLCNAC:BETAGAL BETA-1,3-N-ACETYLGLUCOSAMINYLTRANSFERASE-LIKE PROTEIN 1"/>
    <property type="match status" value="1"/>
</dbReference>
<dbReference type="Pfam" id="PF00535">
    <property type="entry name" value="Glycos_transf_2"/>
    <property type="match status" value="1"/>
</dbReference>
<evidence type="ECO:0000313" key="3">
    <source>
        <dbReference type="EMBL" id="OUD02234.1"/>
    </source>
</evidence>
<dbReference type="Gene3D" id="3.90.550.10">
    <property type="entry name" value="Spore Coat Polysaccharide Biosynthesis Protein SpsA, Chain A"/>
    <property type="match status" value="1"/>
</dbReference>
<accession>A0A243S3R8</accession>
<dbReference type="SUPFAM" id="SSF53448">
    <property type="entry name" value="Nucleotide-diphospho-sugar transferases"/>
    <property type="match status" value="1"/>
</dbReference>
<dbReference type="Proteomes" id="UP000195105">
    <property type="component" value="Unassembled WGS sequence"/>
</dbReference>
<sequence>MPVKVSVIVPVYNPGIYIEDCIASLQRQSLPPDEYEVIFVDDGSTDETPARLDALAAEDPRMKVIHQENSGWSGKPRNVGIEASRGEFVMFVDNDDYLGDEALERMYDYGVANGADVVVGKMAGKGRGVPVELFRRNHPRATVENAPLIDSLTPHKMFRRAFLDRIGLRFPEGRRRLEDHVFIAEAYLRAENVSVLSDYVCYYHLRREDGSNAGFERFDPVGYFKNLREALDVVERYTEPGPVRDKLFRRWLRVEMVERLRARRLLKLPDDYRRELFAEIHEVVVERFGPGVAAGLQPTQQVVAALTAADRYDDVVSFAEWEAGVAPKAAPGHVEWRDGSLSVGLTAEYTSGGEPMTFPADAEATPLADAPKDVSEAVEWVASQTAARFGQATADLLLRERSTAAQYFQPVRFTRETVPVGDGGEVRLVLRATATVDPADLPKDGVWDALVRVKLGGWTKECRLGPAPRASRPTPDVGVVGGRPVLPYWTEPHGNLSLDLGVRGKRLGLGRVQQSGVTVSGDRVRALLPLYVPGDTEVRLRFVSTQQIFEAPGTLSPATDGTGAVLAAALPVENLSRGVWRVALCLAPDTARPLFTGLPFALRSASGRVQVAPVPQPGLALRVARRARRVVGTVRRKVSRIRIGGQ</sequence>
<dbReference type="InterPro" id="IPR054028">
    <property type="entry name" value="TarS/TarP_linker"/>
</dbReference>
<organism evidence="3 4">
    <name type="scientific">Streptomyces swartbergensis</name>
    <dbReference type="NCBI Taxonomy" id="487165"/>
    <lineage>
        <taxon>Bacteria</taxon>
        <taxon>Bacillati</taxon>
        <taxon>Actinomycetota</taxon>
        <taxon>Actinomycetes</taxon>
        <taxon>Kitasatosporales</taxon>
        <taxon>Streptomycetaceae</taxon>
        <taxon>Streptomyces</taxon>
    </lineage>
</organism>
<dbReference type="InterPro" id="IPR001173">
    <property type="entry name" value="Glyco_trans_2-like"/>
</dbReference>
<comment type="caution">
    <text evidence="3">The sequence shown here is derived from an EMBL/GenBank/DDBJ whole genome shotgun (WGS) entry which is preliminary data.</text>
</comment>
<protein>
    <submittedName>
        <fullName evidence="3">Cell wall biosynthesis glycosyltransferase</fullName>
    </submittedName>
</protein>
<proteinExistence type="predicted"/>
<dbReference type="AlphaFoldDB" id="A0A243S3R8"/>
<dbReference type="InterPro" id="IPR029044">
    <property type="entry name" value="Nucleotide-diphossugar_trans"/>
</dbReference>
<evidence type="ECO:0000259" key="2">
    <source>
        <dbReference type="Pfam" id="PF22181"/>
    </source>
</evidence>
<feature type="domain" description="Glycosyltransferase 2-like" evidence="1">
    <location>
        <begin position="6"/>
        <end position="135"/>
    </location>
</feature>
<dbReference type="RefSeq" id="WP_086601561.1">
    <property type="nucleotide sequence ID" value="NZ_NGFN01000085.1"/>
</dbReference>
<gene>
    <name evidence="3" type="ORF">CA983_15955</name>
</gene>
<dbReference type="GO" id="GO:0016758">
    <property type="term" value="F:hexosyltransferase activity"/>
    <property type="evidence" value="ECO:0007669"/>
    <property type="project" value="UniProtKB-ARBA"/>
</dbReference>
<dbReference type="CDD" id="cd00761">
    <property type="entry name" value="Glyco_tranf_GTA_type"/>
    <property type="match status" value="1"/>
</dbReference>
<evidence type="ECO:0000313" key="4">
    <source>
        <dbReference type="Proteomes" id="UP000195105"/>
    </source>
</evidence>
<name>A0A243S3R8_9ACTN</name>